<dbReference type="OrthoDB" id="9768249at2"/>
<evidence type="ECO:0000313" key="7">
    <source>
        <dbReference type="EMBL" id="PPL16758.1"/>
    </source>
</evidence>
<organism evidence="7 8">
    <name type="scientific">Oceanisphaera arctica</name>
    <dbReference type="NCBI Taxonomy" id="641510"/>
    <lineage>
        <taxon>Bacteria</taxon>
        <taxon>Pseudomonadati</taxon>
        <taxon>Pseudomonadota</taxon>
        <taxon>Gammaproteobacteria</taxon>
        <taxon>Aeromonadales</taxon>
        <taxon>Aeromonadaceae</taxon>
        <taxon>Oceanisphaera</taxon>
    </lineage>
</organism>
<evidence type="ECO:0000259" key="6">
    <source>
        <dbReference type="Pfam" id="PF00669"/>
    </source>
</evidence>
<protein>
    <submittedName>
        <fullName evidence="7">Flagellar hook-associated protein 3</fullName>
    </submittedName>
</protein>
<dbReference type="InterPro" id="IPR001492">
    <property type="entry name" value="Flagellin"/>
</dbReference>
<comment type="caution">
    <text evidence="7">The sequence shown here is derived from an EMBL/GenBank/DDBJ whole genome shotgun (WGS) entry which is preliminary data.</text>
</comment>
<evidence type="ECO:0000256" key="5">
    <source>
        <dbReference type="ARBA" id="ARBA00023143"/>
    </source>
</evidence>
<dbReference type="GO" id="GO:0005198">
    <property type="term" value="F:structural molecule activity"/>
    <property type="evidence" value="ECO:0007669"/>
    <property type="project" value="InterPro"/>
</dbReference>
<gene>
    <name evidence="7" type="ORF">UN63_07475</name>
</gene>
<dbReference type="PANTHER" id="PTHR42792:SF1">
    <property type="entry name" value="FLAGELLAR HOOK-ASSOCIATED PROTEIN 3"/>
    <property type="match status" value="1"/>
</dbReference>
<sequence>MRISTLTIFEQNISSMNRQQGEFLKVGQQIASGRRVVNPSDDPQAASRAVGVKQSMAVTEQYTNARITVRNMLAQEESVLNSLGDGITRAKTLMIQAANGTSVSGSNVSEVRGIYESILGQANASDGNGGFLFGGYQSDSPPFVKNVDGAVNYVGDDQVREQRIDASRLMPVGDNGNTIFRSVTAGAGYVAEAGAANAGNVIFTGPAVVDATDPDYGVSFTLTFEVSDDSVSYRINDGDPQVYEAGQAIRFGCLSLTLEGSPVTGDRINLGLAKNMDADLFTTLEQAIAALEAPGGTEQQRAALSNTLSTVMRKLDNSLDTVLTARASVGARLNELDVIDTVAGNRMLNYEQTLSDLVDLDYVEAVSNYSLRKVGLQAAQKSFVDIQGMSLFNFLK</sequence>
<keyword evidence="7" id="KW-0969">Cilium</keyword>
<accession>A0A2P5TMR2</accession>
<name>A0A2P5TMR2_9GAMM</name>
<dbReference type="InterPro" id="IPR013384">
    <property type="entry name" value="Flagell_FlgL"/>
</dbReference>
<keyword evidence="4" id="KW-0964">Secreted</keyword>
<evidence type="ECO:0000256" key="2">
    <source>
        <dbReference type="ARBA" id="ARBA00004613"/>
    </source>
</evidence>
<keyword evidence="5" id="KW-0975">Bacterial flagellum</keyword>
<evidence type="ECO:0000313" key="8">
    <source>
        <dbReference type="Proteomes" id="UP000242231"/>
    </source>
</evidence>
<dbReference type="Pfam" id="PF00669">
    <property type="entry name" value="Flagellin_N"/>
    <property type="match status" value="1"/>
</dbReference>
<dbReference type="NCBIfam" id="TIGR02550">
    <property type="entry name" value="flagell_flgL"/>
    <property type="match status" value="1"/>
</dbReference>
<keyword evidence="7" id="KW-0966">Cell projection</keyword>
<comment type="similarity">
    <text evidence="3">Belongs to the bacterial flagellin family.</text>
</comment>
<dbReference type="GO" id="GO:0009424">
    <property type="term" value="C:bacterial-type flagellum hook"/>
    <property type="evidence" value="ECO:0007669"/>
    <property type="project" value="InterPro"/>
</dbReference>
<dbReference type="Proteomes" id="UP000242231">
    <property type="component" value="Unassembled WGS sequence"/>
</dbReference>
<dbReference type="EMBL" id="MPZM01000012">
    <property type="protein sequence ID" value="PPL16758.1"/>
    <property type="molecule type" value="Genomic_DNA"/>
</dbReference>
<keyword evidence="7" id="KW-0282">Flagellum</keyword>
<dbReference type="RefSeq" id="WP_104486154.1">
    <property type="nucleotide sequence ID" value="NZ_BMYB01000002.1"/>
</dbReference>
<dbReference type="AlphaFoldDB" id="A0A2P5TMR2"/>
<dbReference type="PANTHER" id="PTHR42792">
    <property type="entry name" value="FLAGELLIN"/>
    <property type="match status" value="1"/>
</dbReference>
<evidence type="ECO:0000256" key="1">
    <source>
        <dbReference type="ARBA" id="ARBA00004365"/>
    </source>
</evidence>
<dbReference type="Gene3D" id="1.20.1330.10">
    <property type="entry name" value="f41 fragment of flagellin, N-terminal domain"/>
    <property type="match status" value="1"/>
</dbReference>
<comment type="subcellular location">
    <subcellularLocation>
        <location evidence="1">Bacterial flagellum</location>
    </subcellularLocation>
    <subcellularLocation>
        <location evidence="2">Secreted</location>
    </subcellularLocation>
</comment>
<evidence type="ECO:0000256" key="3">
    <source>
        <dbReference type="ARBA" id="ARBA00005709"/>
    </source>
</evidence>
<dbReference type="SUPFAM" id="SSF64518">
    <property type="entry name" value="Phase 1 flagellin"/>
    <property type="match status" value="1"/>
</dbReference>
<keyword evidence="8" id="KW-1185">Reference proteome</keyword>
<evidence type="ECO:0000256" key="4">
    <source>
        <dbReference type="ARBA" id="ARBA00022525"/>
    </source>
</evidence>
<dbReference type="InterPro" id="IPR001029">
    <property type="entry name" value="Flagellin_N"/>
</dbReference>
<dbReference type="GO" id="GO:0005576">
    <property type="term" value="C:extracellular region"/>
    <property type="evidence" value="ECO:0007669"/>
    <property type="project" value="UniProtKB-SubCell"/>
</dbReference>
<reference evidence="8" key="1">
    <citation type="submission" date="2016-11" db="EMBL/GenBank/DDBJ databases">
        <authorList>
            <person name="Sisinthy S."/>
            <person name="Ara S."/>
            <person name="Gundlapally S.R."/>
        </authorList>
    </citation>
    <scope>NUCLEOTIDE SEQUENCE [LARGE SCALE GENOMIC DNA]</scope>
    <source>
        <strain evidence="8">V1-41</strain>
    </source>
</reference>
<dbReference type="GO" id="GO:0071973">
    <property type="term" value="P:bacterial-type flagellum-dependent cell motility"/>
    <property type="evidence" value="ECO:0007669"/>
    <property type="project" value="InterPro"/>
</dbReference>
<proteinExistence type="inferred from homology"/>
<feature type="domain" description="Flagellin N-terminal" evidence="6">
    <location>
        <begin position="3"/>
        <end position="137"/>
    </location>
</feature>